<gene>
    <name evidence="1" type="ORF">CR513_36213</name>
</gene>
<name>A0A371FX82_MUCPR</name>
<dbReference type="AlphaFoldDB" id="A0A371FX82"/>
<reference evidence="1" key="1">
    <citation type="submission" date="2018-05" db="EMBL/GenBank/DDBJ databases">
        <title>Draft genome of Mucuna pruriens seed.</title>
        <authorList>
            <person name="Nnadi N.E."/>
            <person name="Vos R."/>
            <person name="Hasami M.H."/>
            <person name="Devisetty U.K."/>
            <person name="Aguiy J.C."/>
        </authorList>
    </citation>
    <scope>NUCLEOTIDE SEQUENCE [LARGE SCALE GENOMIC DNA]</scope>
    <source>
        <strain evidence="1">JCA_2017</strain>
    </source>
</reference>
<dbReference type="PANTHER" id="PTHR33067:SF9">
    <property type="entry name" value="RNA-DIRECTED DNA POLYMERASE"/>
    <property type="match status" value="1"/>
</dbReference>
<organism evidence="1 2">
    <name type="scientific">Mucuna pruriens</name>
    <name type="common">Velvet bean</name>
    <name type="synonym">Dolichos pruriens</name>
    <dbReference type="NCBI Taxonomy" id="157652"/>
    <lineage>
        <taxon>Eukaryota</taxon>
        <taxon>Viridiplantae</taxon>
        <taxon>Streptophyta</taxon>
        <taxon>Embryophyta</taxon>
        <taxon>Tracheophyta</taxon>
        <taxon>Spermatophyta</taxon>
        <taxon>Magnoliopsida</taxon>
        <taxon>eudicotyledons</taxon>
        <taxon>Gunneridae</taxon>
        <taxon>Pentapetalae</taxon>
        <taxon>rosids</taxon>
        <taxon>fabids</taxon>
        <taxon>Fabales</taxon>
        <taxon>Fabaceae</taxon>
        <taxon>Papilionoideae</taxon>
        <taxon>50 kb inversion clade</taxon>
        <taxon>NPAAA clade</taxon>
        <taxon>indigoferoid/millettioid clade</taxon>
        <taxon>Phaseoleae</taxon>
        <taxon>Mucuna</taxon>
    </lineage>
</organism>
<dbReference type="PANTHER" id="PTHR33067">
    <property type="entry name" value="RNA-DIRECTED DNA POLYMERASE-RELATED"/>
    <property type="match status" value="1"/>
</dbReference>
<dbReference type="EMBL" id="QJKJ01007506">
    <property type="protein sequence ID" value="RDX82935.1"/>
    <property type="molecule type" value="Genomic_DNA"/>
</dbReference>
<dbReference type="OrthoDB" id="1433126at2759"/>
<evidence type="ECO:0000313" key="1">
    <source>
        <dbReference type="EMBL" id="RDX82935.1"/>
    </source>
</evidence>
<dbReference type="Proteomes" id="UP000257109">
    <property type="component" value="Unassembled WGS sequence"/>
</dbReference>
<comment type="caution">
    <text evidence="1">The sequence shown here is derived from an EMBL/GenBank/DDBJ whole genome shotgun (WGS) entry which is preliminary data.</text>
</comment>
<evidence type="ECO:0000313" key="2">
    <source>
        <dbReference type="Proteomes" id="UP000257109"/>
    </source>
</evidence>
<accession>A0A371FX82</accession>
<sequence length="228" mass="25496">MNNLDIDVVVQQQNSTKTVPLPFLSKADQARKYEIDDELLQTFSKIPKFAKLLKELCTNKRKKLKGGVEVGRNAFALIKSKQFSALIQPVMPKKCSDPGTFFVPCTIGKCNFDAMLDLLIQLANKNTVYPLGILEDMLLQVTTTTKRFINIQFLKKARTKIDVHAGTLSMKFGDNRVEYNIFEAMKHPTKNHLVLYLDVINQMGAGVIDIADVNIAGVVEVVAVQLPL</sequence>
<proteinExistence type="predicted"/>
<protein>
    <submittedName>
        <fullName evidence="1">Uncharacterized protein</fullName>
    </submittedName>
</protein>
<feature type="non-terminal residue" evidence="1">
    <location>
        <position position="1"/>
    </location>
</feature>
<keyword evidence="2" id="KW-1185">Reference proteome</keyword>